<accession>A0A9P3GNR7</accession>
<gene>
    <name evidence="2" type="ORF">PsYK624_150340</name>
</gene>
<comment type="caution">
    <text evidence="2">The sequence shown here is derived from an EMBL/GenBank/DDBJ whole genome shotgun (WGS) entry which is preliminary data.</text>
</comment>
<dbReference type="OrthoDB" id="2841294at2759"/>
<feature type="chain" id="PRO_5040344100" evidence="1">
    <location>
        <begin position="17"/>
        <end position="140"/>
    </location>
</feature>
<evidence type="ECO:0000313" key="3">
    <source>
        <dbReference type="Proteomes" id="UP000703269"/>
    </source>
</evidence>
<keyword evidence="1" id="KW-0732">Signal</keyword>
<organism evidence="2 3">
    <name type="scientific">Phanerochaete sordida</name>
    <dbReference type="NCBI Taxonomy" id="48140"/>
    <lineage>
        <taxon>Eukaryota</taxon>
        <taxon>Fungi</taxon>
        <taxon>Dikarya</taxon>
        <taxon>Basidiomycota</taxon>
        <taxon>Agaricomycotina</taxon>
        <taxon>Agaricomycetes</taxon>
        <taxon>Polyporales</taxon>
        <taxon>Phanerochaetaceae</taxon>
        <taxon>Phanerochaete</taxon>
    </lineage>
</organism>
<feature type="signal peptide" evidence="1">
    <location>
        <begin position="1"/>
        <end position="16"/>
    </location>
</feature>
<keyword evidence="3" id="KW-1185">Reference proteome</keyword>
<evidence type="ECO:0000313" key="2">
    <source>
        <dbReference type="EMBL" id="GJE98797.1"/>
    </source>
</evidence>
<evidence type="ECO:0000256" key="1">
    <source>
        <dbReference type="SAM" id="SignalP"/>
    </source>
</evidence>
<reference evidence="2 3" key="1">
    <citation type="submission" date="2021-08" db="EMBL/GenBank/DDBJ databases">
        <title>Draft Genome Sequence of Phanerochaete sordida strain YK-624.</title>
        <authorList>
            <person name="Mori T."/>
            <person name="Dohra H."/>
            <person name="Suzuki T."/>
            <person name="Kawagishi H."/>
            <person name="Hirai H."/>
        </authorList>
    </citation>
    <scope>NUCLEOTIDE SEQUENCE [LARGE SCALE GENOMIC DNA]</scope>
    <source>
        <strain evidence="2 3">YK-624</strain>
    </source>
</reference>
<protein>
    <submittedName>
        <fullName evidence="2">Uncharacterized protein</fullName>
    </submittedName>
</protein>
<dbReference type="AlphaFoldDB" id="A0A9P3GNR7"/>
<dbReference type="Proteomes" id="UP000703269">
    <property type="component" value="Unassembled WGS sequence"/>
</dbReference>
<name>A0A9P3GNR7_9APHY</name>
<sequence>MKSFFVLASLAACALAQRMHIQAPTPGQTVTGNGTLTVELEQDQSLGPLRQTSVLIAMNNCFDVCDQPDQWSPGIILYNGDFNPQFNASAPQKGHYQDFVLQLPGFQPGPAVIQVAHQYAGGGATLTNVFDYATVQVTVQ</sequence>
<dbReference type="EMBL" id="BPQB01000095">
    <property type="protein sequence ID" value="GJE98797.1"/>
    <property type="molecule type" value="Genomic_DNA"/>
</dbReference>
<proteinExistence type="predicted"/>